<dbReference type="PANTHER" id="PTHR43173:SF34">
    <property type="entry name" value="ABC1 ATYPICAL KINASE-LIKE DOMAIN-CONTAINING PROTEIN"/>
    <property type="match status" value="1"/>
</dbReference>
<dbReference type="InterPro" id="IPR011009">
    <property type="entry name" value="Kinase-like_dom_sf"/>
</dbReference>
<dbReference type="InterPro" id="IPR038765">
    <property type="entry name" value="Papain-like_cys_pep_sf"/>
</dbReference>
<sequence>MSATGVTMSAGYERPAEQAEPAHCQRTFGILGLVTLGIVLGAVGMRFVDSLHVSPVWGRDAVASSEGVSLESGGRSDSGVPMCGAEGSFDWQVLSAADVISMDAISKGLSLVEAERAGCAGGKLPAFPFEASDFEHGMNHSHFVHVQHKFASTCKGQTFKLHYFLGGGDYRFAVEVHHSLAAKTWQILRSRPPACDIEEGIPAGPETLPPSGKLAQRSGHFVLSELAYRMETQKCLGRQEGLKLSSVKQIKTSIDAGLLTEMILEVEHVFPDGKSDEKVVQASILQVCDAVRGTCLDELVLPKDIGSVCDMLQKPSDLPVRRLYARIGKLGHVEPDSTELMVARSGQSSPRQLKSQQPRSAIMLRHIKSDAAIPEEWHPKDECAHLPILDQGMCGSCYAHAFAAMIGERKCRLDTKSRRLSSESCKDSSNWTDYRSWGCEAYAKHDPGCKSLPDYGQKTHCKKSCDTCPSMERFERDENQWVDAEFEYLPSVAELAPCSESHDGEMSGCSGGNVATIWNYWLRHKPSLKLWRMGAKCKPYIFKCWESKGGVVNPMNMGHCGWYDDYQLFQRPCSCIPHSKRPTEMRCQDSQPPSKCAAATPFAVFSIMNKADGLSTADTVKNMQRHIMEHGPIYASFATTSAFMDWDWDEKPVYTGGGSNVGGHAIVLTGWGTEPRQKADFWCFKNSWGPEYADRGYGKFQRGVNLDQIEEREMAAAMPDENFADFSAPECNLHQWSTAYWKAGDQLTQYKIYYHVKCNKDAKVNVFASHRIQKRSDIYKGVTGNEETVDAKSNVMAKVPFDLVHGKFGLEAGDQWIKIRATDDAGTLQEEQEEEPGVISKSDGLLEPQAFACRKRAAVLETTQPLLAYQASAAWSTTPVAGPPMLGAAPGPGGAAAGPLVALVAALAVAVVSAGACFCMAYSGTAKKRQSRGVQLSDSRPHSISTDYSGFSASDLEGRNHSDYSSEDDDDSPPPSPPMRPQAQNGRAQASSQKLLEERRLAESRRLEEQKQHAEAERRRASERAKQQREHEHARQQQPTERILYTHVFCCVPVLAAYERRDDYIPPQYLAWAKKLQARQFIAAELSLSEPQGLDAVFEDWSPRPIGSASIGQVYLAKLRSSRERVAVKVQMPGAEHLFRVDIKTLKLFTSFAFPWAVDHMNELEAMFESEFDYALERENMERVRANVEQRWGKRVAIPKTYPELCSRRVLCMEYLDGEKLVDGMLRRVRALAAKAGQDPDEVIANHLDSLRTGKLMPRSAYVARWRARAWQVWQRLQGIEDVNIPGLMETLMTIHAEQVFSDGLFNADPHPGNVLLLKDTSRLVGLIDFGQVKELSIDFRIQLAKLMVALARRDQEEVIRLDKEMGSRTRHSKPDVRYKVLSFWLDRDTDDVTGGRSFHDFLAWAEAEDPLRDMPQELHLVMRCSCMIRNLALTFGIRLSTAEYWRPVAQATVTKAGNCGRRLGGDCARKWGTSVRPLPPSHLMHRIPAHGQHRYAEDKGSDWSDVRAGDRHPRKANHVPWSDIRLS</sequence>
<dbReference type="InterPro" id="IPR025660">
    <property type="entry name" value="Pept_his_AS"/>
</dbReference>
<organism evidence="3 4">
    <name type="scientific">Symbiodinium microadriaticum</name>
    <name type="common">Dinoflagellate</name>
    <name type="synonym">Zooxanthella microadriatica</name>
    <dbReference type="NCBI Taxonomy" id="2951"/>
    <lineage>
        <taxon>Eukaryota</taxon>
        <taxon>Sar</taxon>
        <taxon>Alveolata</taxon>
        <taxon>Dinophyceae</taxon>
        <taxon>Suessiales</taxon>
        <taxon>Symbiodiniaceae</taxon>
        <taxon>Symbiodinium</taxon>
    </lineage>
</organism>
<dbReference type="SUPFAM" id="SSF54001">
    <property type="entry name" value="Cysteine proteinases"/>
    <property type="match status" value="1"/>
</dbReference>
<dbReference type="Pfam" id="PF03109">
    <property type="entry name" value="ABC1"/>
    <property type="match status" value="2"/>
</dbReference>
<keyword evidence="4" id="KW-1185">Reference proteome</keyword>
<feature type="compositionally biased region" description="Polar residues" evidence="1">
    <location>
        <begin position="932"/>
        <end position="952"/>
    </location>
</feature>
<comment type="caution">
    <text evidence="3">The sequence shown here is derived from an EMBL/GenBank/DDBJ whole genome shotgun (WGS) entry which is preliminary data.</text>
</comment>
<evidence type="ECO:0000259" key="2">
    <source>
        <dbReference type="PROSITE" id="PS50011"/>
    </source>
</evidence>
<dbReference type="PROSITE" id="PS00639">
    <property type="entry name" value="THIOL_PROTEASE_HIS"/>
    <property type="match status" value="1"/>
</dbReference>
<feature type="region of interest" description="Disordered" evidence="1">
    <location>
        <begin position="929"/>
        <end position="1039"/>
    </location>
</feature>
<dbReference type="OrthoDB" id="436102at2759"/>
<dbReference type="PANTHER" id="PTHR43173">
    <property type="entry name" value="ABC1 FAMILY PROTEIN"/>
    <property type="match status" value="1"/>
</dbReference>
<evidence type="ECO:0000313" key="3">
    <source>
        <dbReference type="EMBL" id="OLP93161.1"/>
    </source>
</evidence>
<dbReference type="GO" id="GO:0005524">
    <property type="term" value="F:ATP binding"/>
    <property type="evidence" value="ECO:0007669"/>
    <property type="project" value="InterPro"/>
</dbReference>
<feature type="compositionally biased region" description="Basic and acidic residues" evidence="1">
    <location>
        <begin position="995"/>
        <end position="1035"/>
    </location>
</feature>
<gene>
    <name evidence="3" type="ORF">AK812_SmicGene24970</name>
</gene>
<feature type="region of interest" description="Disordered" evidence="1">
    <location>
        <begin position="1492"/>
        <end position="1528"/>
    </location>
</feature>
<dbReference type="InterPro" id="IPR051130">
    <property type="entry name" value="Mito_struct-func_regulator"/>
</dbReference>
<dbReference type="Proteomes" id="UP000186817">
    <property type="component" value="Unassembled WGS sequence"/>
</dbReference>
<dbReference type="InterPro" id="IPR004147">
    <property type="entry name" value="ABC1_dom"/>
</dbReference>
<dbReference type="GO" id="GO:0006508">
    <property type="term" value="P:proteolysis"/>
    <property type="evidence" value="ECO:0007669"/>
    <property type="project" value="InterPro"/>
</dbReference>
<dbReference type="EMBL" id="LSRX01000593">
    <property type="protein sequence ID" value="OLP93161.1"/>
    <property type="molecule type" value="Genomic_DNA"/>
</dbReference>
<proteinExistence type="predicted"/>
<dbReference type="Gene3D" id="3.90.70.10">
    <property type="entry name" value="Cysteine proteinases"/>
    <property type="match status" value="2"/>
</dbReference>
<feature type="compositionally biased region" description="Polar residues" evidence="1">
    <location>
        <begin position="982"/>
        <end position="994"/>
    </location>
</feature>
<dbReference type="SUPFAM" id="SSF56112">
    <property type="entry name" value="Protein kinase-like (PK-like)"/>
    <property type="match status" value="1"/>
</dbReference>
<reference evidence="3 4" key="1">
    <citation type="submission" date="2016-02" db="EMBL/GenBank/DDBJ databases">
        <title>Genome analysis of coral dinoflagellate symbionts highlights evolutionary adaptations to a symbiotic lifestyle.</title>
        <authorList>
            <person name="Aranda M."/>
            <person name="Li Y."/>
            <person name="Liew Y.J."/>
            <person name="Baumgarten S."/>
            <person name="Simakov O."/>
            <person name="Wilson M."/>
            <person name="Piel J."/>
            <person name="Ashoor H."/>
            <person name="Bougouffa S."/>
            <person name="Bajic V.B."/>
            <person name="Ryu T."/>
            <person name="Ravasi T."/>
            <person name="Bayer T."/>
            <person name="Micklem G."/>
            <person name="Kim H."/>
            <person name="Bhak J."/>
            <person name="Lajeunesse T.C."/>
            <person name="Voolstra C.R."/>
        </authorList>
    </citation>
    <scope>NUCLEOTIDE SEQUENCE [LARGE SCALE GENOMIC DNA]</scope>
    <source>
        <strain evidence="3 4">CCMP2467</strain>
    </source>
</reference>
<name>A0A1Q9DDA6_SYMMI</name>
<dbReference type="InterPro" id="IPR000668">
    <property type="entry name" value="Peptidase_C1A_C"/>
</dbReference>
<feature type="domain" description="Protein kinase" evidence="2">
    <location>
        <begin position="1100"/>
        <end position="1528"/>
    </location>
</feature>
<dbReference type="GO" id="GO:0008234">
    <property type="term" value="F:cysteine-type peptidase activity"/>
    <property type="evidence" value="ECO:0007669"/>
    <property type="project" value="InterPro"/>
</dbReference>
<protein>
    <recommendedName>
        <fullName evidence="2">Protein kinase domain-containing protein</fullName>
    </recommendedName>
</protein>
<accession>A0A1Q9DDA6</accession>
<evidence type="ECO:0000256" key="1">
    <source>
        <dbReference type="SAM" id="MobiDB-lite"/>
    </source>
</evidence>
<dbReference type="GO" id="GO:0004672">
    <property type="term" value="F:protein kinase activity"/>
    <property type="evidence" value="ECO:0007669"/>
    <property type="project" value="InterPro"/>
</dbReference>
<dbReference type="SMART" id="SM00645">
    <property type="entry name" value="Pept_C1"/>
    <property type="match status" value="1"/>
</dbReference>
<dbReference type="InterPro" id="IPR000719">
    <property type="entry name" value="Prot_kinase_dom"/>
</dbReference>
<dbReference type="PROSITE" id="PS50011">
    <property type="entry name" value="PROTEIN_KINASE_DOM"/>
    <property type="match status" value="1"/>
</dbReference>
<dbReference type="CDD" id="cd05121">
    <property type="entry name" value="ABC1_ADCK3-like"/>
    <property type="match status" value="1"/>
</dbReference>
<dbReference type="Pfam" id="PF00112">
    <property type="entry name" value="Peptidase_C1"/>
    <property type="match status" value="2"/>
</dbReference>
<evidence type="ECO:0000313" key="4">
    <source>
        <dbReference type="Proteomes" id="UP000186817"/>
    </source>
</evidence>
<feature type="compositionally biased region" description="Basic and acidic residues" evidence="1">
    <location>
        <begin position="1495"/>
        <end position="1512"/>
    </location>
</feature>